<accession>A0A7S3BB79</accession>
<dbReference type="SUPFAM" id="SSF48452">
    <property type="entry name" value="TPR-like"/>
    <property type="match status" value="1"/>
</dbReference>
<dbReference type="PANTHER" id="PTHR37391:SF2">
    <property type="entry name" value="E3 UBIQUITIN-PROTEIN LIGASE"/>
    <property type="match status" value="1"/>
</dbReference>
<name>A0A7S3BB79_9VIRI</name>
<proteinExistence type="predicted"/>
<dbReference type="EMBL" id="HBHY01004438">
    <property type="protein sequence ID" value="CAE0130325.1"/>
    <property type="molecule type" value="Transcribed_RNA"/>
</dbReference>
<gene>
    <name evidence="1" type="ORF">PSIN1315_LOCUS2922</name>
</gene>
<sequence>MRLYDPASARQRGALRDTVGERAERLVWAFCAVDRQALEEAVLSEGRIRPEGYHLPNIRERGQTIRVSPEDARDMILETVADYAEQSTGWQSDMQLGRSGSAPGVAGGVLWPGPMRPTLRLAPMSRFCRALRALADADADADAPGSAPPLPPIFNDCTAELSAEAEERARDLYWSVVSAEPPAHGEAAETALREATRLNPHVGEPHVVLAQLLLARGAFDEARACAARGAALLECWATAWDKRMPWAAWLNWARAMALQAASRRWPQTHGGMESLGATQPEMLFRELNDARSLLGETA</sequence>
<evidence type="ECO:0000313" key="1">
    <source>
        <dbReference type="EMBL" id="CAE0130325.1"/>
    </source>
</evidence>
<dbReference type="PANTHER" id="PTHR37391">
    <property type="entry name" value="E3 UBIQUITIN-PROTEIN LIGASE"/>
    <property type="match status" value="1"/>
</dbReference>
<dbReference type="InterPro" id="IPR011990">
    <property type="entry name" value="TPR-like_helical_dom_sf"/>
</dbReference>
<reference evidence="1" key="1">
    <citation type="submission" date="2021-01" db="EMBL/GenBank/DDBJ databases">
        <authorList>
            <person name="Corre E."/>
            <person name="Pelletier E."/>
            <person name="Niang G."/>
            <person name="Scheremetjew M."/>
            <person name="Finn R."/>
            <person name="Kale V."/>
            <person name="Holt S."/>
            <person name="Cochrane G."/>
            <person name="Meng A."/>
            <person name="Brown T."/>
            <person name="Cohen L."/>
        </authorList>
    </citation>
    <scope>NUCLEOTIDE SEQUENCE</scope>
    <source>
        <strain evidence="1">RCC927</strain>
    </source>
</reference>
<dbReference type="AlphaFoldDB" id="A0A7S3BB79"/>
<protein>
    <submittedName>
        <fullName evidence="1">Uncharacterized protein</fullName>
    </submittedName>
</protein>
<organism evidence="1">
    <name type="scientific">Prasinoderma singulare</name>
    <dbReference type="NCBI Taxonomy" id="676789"/>
    <lineage>
        <taxon>Eukaryota</taxon>
        <taxon>Viridiplantae</taxon>
        <taxon>Prasinodermophyta</taxon>
        <taxon>Prasinodermophyceae</taxon>
        <taxon>Prasinodermales</taxon>
        <taxon>Prasinodermaceae</taxon>
        <taxon>Prasinoderma</taxon>
    </lineage>
</organism>